<name>X1PKZ5_9ZZZZ</name>
<organism evidence="2">
    <name type="scientific">marine sediment metagenome</name>
    <dbReference type="NCBI Taxonomy" id="412755"/>
    <lineage>
        <taxon>unclassified sequences</taxon>
        <taxon>metagenomes</taxon>
        <taxon>ecological metagenomes</taxon>
    </lineage>
</organism>
<protein>
    <submittedName>
        <fullName evidence="2">Uncharacterized protein</fullName>
    </submittedName>
</protein>
<gene>
    <name evidence="2" type="ORF">S06H3_30853</name>
</gene>
<reference evidence="2" key="1">
    <citation type="journal article" date="2014" name="Front. Microbiol.">
        <title>High frequency of phylogenetically diverse reductive dehalogenase-homologous genes in deep subseafloor sedimentary metagenomes.</title>
        <authorList>
            <person name="Kawai M."/>
            <person name="Futagami T."/>
            <person name="Toyoda A."/>
            <person name="Takaki Y."/>
            <person name="Nishi S."/>
            <person name="Hori S."/>
            <person name="Arai W."/>
            <person name="Tsubouchi T."/>
            <person name="Morono Y."/>
            <person name="Uchiyama I."/>
            <person name="Ito T."/>
            <person name="Fujiyama A."/>
            <person name="Inagaki F."/>
            <person name="Takami H."/>
        </authorList>
    </citation>
    <scope>NUCLEOTIDE SEQUENCE</scope>
    <source>
        <strain evidence="2">Expedition CK06-06</strain>
    </source>
</reference>
<feature type="non-terminal residue" evidence="2">
    <location>
        <position position="1"/>
    </location>
</feature>
<sequence>WDTPEKQIPRDGIKLFLECPSGFILSLSIPKGCETPFVGEHPQPKAERANSHATLWT</sequence>
<feature type="region of interest" description="Disordered" evidence="1">
    <location>
        <begin position="38"/>
        <end position="57"/>
    </location>
</feature>
<evidence type="ECO:0000256" key="1">
    <source>
        <dbReference type="SAM" id="MobiDB-lite"/>
    </source>
</evidence>
<dbReference type="EMBL" id="BARV01018208">
    <property type="protein sequence ID" value="GAI31529.1"/>
    <property type="molecule type" value="Genomic_DNA"/>
</dbReference>
<comment type="caution">
    <text evidence="2">The sequence shown here is derived from an EMBL/GenBank/DDBJ whole genome shotgun (WGS) entry which is preliminary data.</text>
</comment>
<evidence type="ECO:0000313" key="2">
    <source>
        <dbReference type="EMBL" id="GAI31529.1"/>
    </source>
</evidence>
<dbReference type="AlphaFoldDB" id="X1PKZ5"/>
<accession>X1PKZ5</accession>
<proteinExistence type="predicted"/>